<dbReference type="GO" id="GO:0003677">
    <property type="term" value="F:DNA binding"/>
    <property type="evidence" value="ECO:0007669"/>
    <property type="project" value="InterPro"/>
</dbReference>
<dbReference type="InterPro" id="IPR014013">
    <property type="entry name" value="Helic_SF1/SF2_ATP-bd_DinG/Rad3"/>
</dbReference>
<dbReference type="EMBL" id="JAUCMX010000011">
    <property type="protein sequence ID" value="KAK3531725.1"/>
    <property type="molecule type" value="Genomic_DNA"/>
</dbReference>
<dbReference type="GO" id="GO:0006289">
    <property type="term" value="P:nucleotide-excision repair"/>
    <property type="evidence" value="ECO:0007669"/>
    <property type="project" value="TreeGrafter"/>
</dbReference>
<protein>
    <recommendedName>
        <fullName evidence="16">DNA 5'-3' helicase</fullName>
        <ecNumber evidence="16">5.6.2.3</ecNumber>
    </recommendedName>
    <alternativeName>
        <fullName evidence="18">DNA 5'-3' helicase FANCJ</fullName>
    </alternativeName>
</protein>
<organism evidence="21 22">
    <name type="scientific">Hemibagrus guttatus</name>
    <dbReference type="NCBI Taxonomy" id="175788"/>
    <lineage>
        <taxon>Eukaryota</taxon>
        <taxon>Metazoa</taxon>
        <taxon>Chordata</taxon>
        <taxon>Craniata</taxon>
        <taxon>Vertebrata</taxon>
        <taxon>Euteleostomi</taxon>
        <taxon>Actinopterygii</taxon>
        <taxon>Neopterygii</taxon>
        <taxon>Teleostei</taxon>
        <taxon>Ostariophysi</taxon>
        <taxon>Siluriformes</taxon>
        <taxon>Bagridae</taxon>
        <taxon>Hemibagrus</taxon>
    </lineage>
</organism>
<keyword evidence="14" id="KW-0413">Isomerase</keyword>
<evidence type="ECO:0000256" key="12">
    <source>
        <dbReference type="ARBA" id="ARBA00023014"/>
    </source>
</evidence>
<evidence type="ECO:0000256" key="4">
    <source>
        <dbReference type="ARBA" id="ARBA00022485"/>
    </source>
</evidence>
<keyword evidence="11" id="KW-0408">Iron</keyword>
<dbReference type="Pfam" id="PF06733">
    <property type="entry name" value="DEAD_2"/>
    <property type="match status" value="1"/>
</dbReference>
<keyword evidence="12" id="KW-0411">Iron-sulfur</keyword>
<feature type="region of interest" description="Disordered" evidence="19">
    <location>
        <begin position="1050"/>
        <end position="1071"/>
    </location>
</feature>
<evidence type="ECO:0000256" key="9">
    <source>
        <dbReference type="ARBA" id="ARBA00022806"/>
    </source>
</evidence>
<evidence type="ECO:0000256" key="19">
    <source>
        <dbReference type="SAM" id="MobiDB-lite"/>
    </source>
</evidence>
<feature type="region of interest" description="Disordered" evidence="19">
    <location>
        <begin position="1326"/>
        <end position="1393"/>
    </location>
</feature>
<dbReference type="InterPro" id="IPR006554">
    <property type="entry name" value="Helicase-like_DEXD_c2"/>
</dbReference>
<comment type="caution">
    <text evidence="21">The sequence shown here is derived from an EMBL/GenBank/DDBJ whole genome shotgun (WGS) entry which is preliminary data.</text>
</comment>
<evidence type="ECO:0000256" key="2">
    <source>
        <dbReference type="ARBA" id="ARBA00004123"/>
    </source>
</evidence>
<evidence type="ECO:0000256" key="16">
    <source>
        <dbReference type="ARBA" id="ARBA00044969"/>
    </source>
</evidence>
<evidence type="ECO:0000256" key="8">
    <source>
        <dbReference type="ARBA" id="ARBA00022801"/>
    </source>
</evidence>
<comment type="cofactor">
    <cofactor evidence="1">
        <name>[4Fe-4S] cluster</name>
        <dbReference type="ChEBI" id="CHEBI:49883"/>
    </cofactor>
</comment>
<dbReference type="SMART" id="SM00488">
    <property type="entry name" value="DEXDc2"/>
    <property type="match status" value="1"/>
</dbReference>
<dbReference type="InterPro" id="IPR006555">
    <property type="entry name" value="ATP-dep_Helicase_C"/>
</dbReference>
<dbReference type="GO" id="GO:1990918">
    <property type="term" value="P:double-strand break repair involved in meiotic recombination"/>
    <property type="evidence" value="ECO:0007669"/>
    <property type="project" value="TreeGrafter"/>
</dbReference>
<feature type="region of interest" description="Disordered" evidence="19">
    <location>
        <begin position="119"/>
        <end position="208"/>
    </location>
</feature>
<dbReference type="FunFam" id="3.40.50.300:FF:000977">
    <property type="entry name" value="BRCA1 interacting protein C-terminal helicase 1"/>
    <property type="match status" value="1"/>
</dbReference>
<dbReference type="InterPro" id="IPR027417">
    <property type="entry name" value="P-loop_NTPase"/>
</dbReference>
<dbReference type="PANTHER" id="PTHR11472">
    <property type="entry name" value="DNA REPAIR DEAD HELICASE RAD3/XP-D SUBFAMILY MEMBER"/>
    <property type="match status" value="1"/>
</dbReference>
<sequence>MAVVVNPGLDRSESHTHALSMAADTVEYTIGGVKINFPCKAYPSQLAMMNSIVRGLNHGQHCLLESPTGSGKSLALLCSALAWQQAQYAKPDQERGSPSCDVKKPCDVTTPCQCVCHSRARCSPTSSSTTASKPAVIDLTGEDSAAQVSTPTRAEENPPKRSTLASRLSEKFQASLTTQKEEPTDEDFKSDKKRIRAPAADQKPSRKRRCLEKGVMFDDDEDEEEGRAQNWTAQLNSRAKVEGSLPPAECCSPVPCSLCACASLAEGQRAGGKVKDKDKESNGKKAVPKIFFGTRTHKQITQIARELKRTLYSTIPMTILSSRDHTCVHPEVVPHANRNERCKELLEAKNGQLCRYYHNVHKMREQRTLQWVHGLHQAWDIEELVSLGSKLRSCAYFAARELMQEACIVFCPYNYLLDPLIRESMDINLKGQIVVLDEAHNIEDCARESASFTLNQAQLQEAREDLEAMVTYNIRRNNHEPLLGFCCSLNNWIQESSNNLQDSDYETAHKVWTGKEVLLIFHGLGITADTFPVLQKHFEAVLEKEERVGLVNGREDTVQVPTISSKTQTVLKSLFMVLGFLFRQNCRFADDYRVALQQSYVWTTQEDVPDAQGFFARPRRRRQTARSKILMHKLSFWCLNPAVAFSDLSTAVHSIVLTSGTLSPMGSFSSELGLKFSIQLEASHVISKSQVWVGTIGAGPQGRRLCATFQHAETFNFQDEVGALLLEVCQTVSRGVLCFLPSYKMLDKLRDRWMNTGLWEKLEERKAVIAEPRGGAKSDFDELLQTYYNAIRQSGARDGALLIAVCRGKVSEGLDFSDDNARAVVTIGIPFPNIKDLQVELKMKYNDQHCKSRGLLPGGRWYEIQAFRALNQALGRCIRHKNDWGALILVDDRFRANPNKYITGLSKWVRQLVKHHDSFTSAMQSLVSFSQRSQQGEIESHTEELVQTYHESPRTQSSAIQLPSELQKQHQCLSSEGQITVPSISHHSEAVRAIIYKWQKHGTVENLPRNGRPTKITPRAQRQLIQEVTKDPTTTSKELQASLASVKYKRHLSTTSNSQTPNSTMAKTKELSKDTRNKIVDLHQAGKTESAIGDQKPSQHQPESLIPQCDVPKILSKPQTMATLFTSTPASSRFRTPIFQSKDFKKDLNQGVESAVNNKDTVSAHDQAVEDQTEVVPENKSNEIPPDPPLHPPALSPVKTCCISNKETNEAGPEDAEEEDQSIFYTPELFEGENEESVTAAVEENEVSVMSATEDTPLQMEQLLCPIGKIADRLQPEVVFMSEKGQMTCAGSSDFKGAAVFPERDYVSTNRDCVLSESASEQAVGSCSIGSEGKATQQQHNSSSKSRRLSRSRQKASSREAGPSAMERKKEKVCKHRKRGSCHKASSKSPAQAPALHLVQDIRPQNRDAVTTKAQVAMVLKAESIEDSECQSGSVFCMQYCNTKAKNTALTVRRTTRRAGINRMSCAKPTANDCHAEGPPAMSFEIITPEPHCRKIQRHMTVCNEKNSSPYQTEEVSDVLSVYQRGIRVQRSCVRKRRMINRVGKDKTSIIKPDKRQKQLSSGSPCMKGLHCGLCQMELLPLAQGVVQSAVCEQVEVSKLFESLKQLGEGPQCPCSPLKAAQSNGNSLLIVKNSSALQTLRCSLQPYLSENKKDLHSYNAIWNKAKCSVTQLLQCQGCVSDHADCAVIMAAEVHHPKEPSLDQPRITYVKEQREVSGQVSLSIEKLSWQDSRPTHASAAPLPSSSCQCIIPAGSLTIGASLANQENTSKANSHRSGWFRQHSGSALGSGLLGLFMGVSSE</sequence>
<feature type="compositionally biased region" description="Basic and acidic residues" evidence="19">
    <location>
        <begin position="179"/>
        <end position="190"/>
    </location>
</feature>
<dbReference type="SMART" id="SM00491">
    <property type="entry name" value="HELICc2"/>
    <property type="match status" value="1"/>
</dbReference>
<accession>A0AAE0QTL4</accession>
<keyword evidence="5" id="KW-0479">Metal-binding</keyword>
<evidence type="ECO:0000256" key="13">
    <source>
        <dbReference type="ARBA" id="ARBA00023204"/>
    </source>
</evidence>
<evidence type="ECO:0000256" key="5">
    <source>
        <dbReference type="ARBA" id="ARBA00022723"/>
    </source>
</evidence>
<dbReference type="GO" id="GO:0016818">
    <property type="term" value="F:hydrolase activity, acting on acid anhydrides, in phosphorus-containing anhydrides"/>
    <property type="evidence" value="ECO:0007669"/>
    <property type="project" value="InterPro"/>
</dbReference>
<comment type="catalytic activity">
    <reaction evidence="17">
        <text>ATP + H2O = ADP + phosphate + H(+)</text>
        <dbReference type="Rhea" id="RHEA:13065"/>
        <dbReference type="ChEBI" id="CHEBI:15377"/>
        <dbReference type="ChEBI" id="CHEBI:15378"/>
        <dbReference type="ChEBI" id="CHEBI:30616"/>
        <dbReference type="ChEBI" id="CHEBI:43474"/>
        <dbReference type="ChEBI" id="CHEBI:456216"/>
        <dbReference type="EC" id="5.6.2.3"/>
    </reaction>
</comment>
<dbReference type="InterPro" id="IPR036388">
    <property type="entry name" value="WH-like_DNA-bd_sf"/>
</dbReference>
<keyword evidence="22" id="KW-1185">Reference proteome</keyword>
<evidence type="ECO:0000256" key="18">
    <source>
        <dbReference type="ARBA" id="ARBA00082714"/>
    </source>
</evidence>
<dbReference type="GO" id="GO:0043139">
    <property type="term" value="F:5'-3' DNA helicase activity"/>
    <property type="evidence" value="ECO:0007669"/>
    <property type="project" value="UniProtKB-EC"/>
</dbReference>
<keyword evidence="15" id="KW-0539">Nucleus</keyword>
<comment type="subcellular location">
    <subcellularLocation>
        <location evidence="2">Nucleus</location>
    </subcellularLocation>
</comment>
<dbReference type="InterPro" id="IPR013020">
    <property type="entry name" value="Rad3/Chl1-like"/>
</dbReference>
<evidence type="ECO:0000256" key="14">
    <source>
        <dbReference type="ARBA" id="ARBA00023235"/>
    </source>
</evidence>
<dbReference type="SUPFAM" id="SSF52540">
    <property type="entry name" value="P-loop containing nucleoside triphosphate hydrolases"/>
    <property type="match status" value="2"/>
</dbReference>
<dbReference type="GO" id="GO:0046872">
    <property type="term" value="F:metal ion binding"/>
    <property type="evidence" value="ECO:0007669"/>
    <property type="project" value="UniProtKB-KW"/>
</dbReference>
<name>A0AAE0QTL4_9TELE</name>
<keyword evidence="6" id="KW-0547">Nucleotide-binding</keyword>
<dbReference type="GO" id="GO:0051539">
    <property type="term" value="F:4 iron, 4 sulfur cluster binding"/>
    <property type="evidence" value="ECO:0007669"/>
    <property type="project" value="UniProtKB-KW"/>
</dbReference>
<feature type="region of interest" description="Disordered" evidence="19">
    <location>
        <begin position="1162"/>
        <end position="1193"/>
    </location>
</feature>
<evidence type="ECO:0000259" key="20">
    <source>
        <dbReference type="PROSITE" id="PS51193"/>
    </source>
</evidence>
<keyword evidence="7" id="KW-0227">DNA damage</keyword>
<evidence type="ECO:0000256" key="15">
    <source>
        <dbReference type="ARBA" id="ARBA00023242"/>
    </source>
</evidence>
<feature type="non-terminal residue" evidence="21">
    <location>
        <position position="1800"/>
    </location>
</feature>
<feature type="compositionally biased region" description="Low complexity" evidence="19">
    <location>
        <begin position="1053"/>
        <end position="1064"/>
    </location>
</feature>
<evidence type="ECO:0000256" key="17">
    <source>
        <dbReference type="ARBA" id="ARBA00048954"/>
    </source>
</evidence>
<keyword evidence="10" id="KW-0067">ATP-binding</keyword>
<keyword evidence="13" id="KW-0234">DNA repair</keyword>
<dbReference type="PROSITE" id="PS51193">
    <property type="entry name" value="HELICASE_ATP_BIND_2"/>
    <property type="match status" value="1"/>
</dbReference>
<keyword evidence="8" id="KW-0378">Hydrolase</keyword>
<evidence type="ECO:0000256" key="11">
    <source>
        <dbReference type="ARBA" id="ARBA00023004"/>
    </source>
</evidence>
<evidence type="ECO:0000313" key="22">
    <source>
        <dbReference type="Proteomes" id="UP001274896"/>
    </source>
</evidence>
<dbReference type="EC" id="5.6.2.3" evidence="16"/>
<feature type="compositionally biased region" description="Basic residues" evidence="19">
    <location>
        <begin position="1371"/>
        <end position="1386"/>
    </location>
</feature>
<dbReference type="GO" id="GO:0005634">
    <property type="term" value="C:nucleus"/>
    <property type="evidence" value="ECO:0007669"/>
    <property type="project" value="UniProtKB-SubCell"/>
</dbReference>
<dbReference type="Pfam" id="PF13307">
    <property type="entry name" value="Helicase_C_2"/>
    <property type="match status" value="1"/>
</dbReference>
<dbReference type="PANTHER" id="PTHR11472:SF47">
    <property type="entry name" value="FANCONI ANEMIA GROUP J PROTEIN"/>
    <property type="match status" value="1"/>
</dbReference>
<gene>
    <name evidence="21" type="ORF">QTP70_025960</name>
</gene>
<dbReference type="InterPro" id="IPR045028">
    <property type="entry name" value="DinG/Rad3-like"/>
</dbReference>
<keyword evidence="4" id="KW-0004">4Fe-4S</keyword>
<feature type="compositionally biased region" description="Basic residues" evidence="19">
    <location>
        <begin position="1345"/>
        <end position="1356"/>
    </location>
</feature>
<feature type="compositionally biased region" description="Low complexity" evidence="19">
    <location>
        <begin position="121"/>
        <end position="135"/>
    </location>
</feature>
<comment type="similarity">
    <text evidence="3">Belongs to the DEAD box helicase family. DEAH subfamily.</text>
</comment>
<evidence type="ECO:0000256" key="3">
    <source>
        <dbReference type="ARBA" id="ARBA00008792"/>
    </source>
</evidence>
<keyword evidence="9" id="KW-0347">Helicase</keyword>
<dbReference type="CDD" id="cd18788">
    <property type="entry name" value="SF2_C_XPD"/>
    <property type="match status" value="1"/>
</dbReference>
<proteinExistence type="inferred from homology"/>
<dbReference type="NCBIfam" id="TIGR00604">
    <property type="entry name" value="rad3"/>
    <property type="match status" value="1"/>
</dbReference>
<dbReference type="Gene3D" id="1.10.10.10">
    <property type="entry name" value="Winged helix-like DNA-binding domain superfamily/Winged helix DNA-binding domain"/>
    <property type="match status" value="1"/>
</dbReference>
<reference evidence="21" key="1">
    <citation type="submission" date="2023-06" db="EMBL/GenBank/DDBJ databases">
        <title>Male Hemibagrus guttatus genome.</title>
        <authorList>
            <person name="Bian C."/>
        </authorList>
    </citation>
    <scope>NUCLEOTIDE SEQUENCE</scope>
    <source>
        <strain evidence="21">Male_cb2023</strain>
        <tissue evidence="21">Muscle</tissue>
    </source>
</reference>
<feature type="domain" description="Helicase ATP-binding" evidence="20">
    <location>
        <begin position="31"/>
        <end position="486"/>
    </location>
</feature>
<dbReference type="FunFam" id="3.40.50.300:FF:000731">
    <property type="entry name" value="Fanconi anemia group J protein homolog"/>
    <property type="match status" value="1"/>
</dbReference>
<feature type="compositionally biased region" description="Polar residues" evidence="19">
    <location>
        <begin position="1326"/>
        <end position="1341"/>
    </location>
</feature>
<evidence type="ECO:0000313" key="21">
    <source>
        <dbReference type="EMBL" id="KAK3531725.1"/>
    </source>
</evidence>
<evidence type="ECO:0000256" key="7">
    <source>
        <dbReference type="ARBA" id="ARBA00022763"/>
    </source>
</evidence>
<dbReference type="Gene3D" id="3.40.50.300">
    <property type="entry name" value="P-loop containing nucleotide triphosphate hydrolases"/>
    <property type="match status" value="3"/>
</dbReference>
<evidence type="ECO:0000256" key="10">
    <source>
        <dbReference type="ARBA" id="ARBA00022840"/>
    </source>
</evidence>
<dbReference type="GO" id="GO:0005524">
    <property type="term" value="F:ATP binding"/>
    <property type="evidence" value="ECO:0007669"/>
    <property type="project" value="UniProtKB-KW"/>
</dbReference>
<evidence type="ECO:0000256" key="1">
    <source>
        <dbReference type="ARBA" id="ARBA00001966"/>
    </source>
</evidence>
<dbReference type="Proteomes" id="UP001274896">
    <property type="component" value="Unassembled WGS sequence"/>
</dbReference>
<evidence type="ECO:0000256" key="6">
    <source>
        <dbReference type="ARBA" id="ARBA00022741"/>
    </source>
</evidence>
<dbReference type="InterPro" id="IPR010614">
    <property type="entry name" value="RAD3-like_helicase_DEAD"/>
</dbReference>